<reference evidence="2" key="1">
    <citation type="submission" date="2021-02" db="EMBL/GenBank/DDBJ databases">
        <authorList>
            <person name="Nowell W R."/>
        </authorList>
    </citation>
    <scope>NUCLEOTIDE SEQUENCE</scope>
</reference>
<dbReference type="InterPro" id="IPR001466">
    <property type="entry name" value="Beta-lactam-related"/>
</dbReference>
<accession>A0A814LIJ2</accession>
<gene>
    <name evidence="2" type="ORF">JYZ213_LOCUS19368</name>
</gene>
<evidence type="ECO:0000313" key="2">
    <source>
        <dbReference type="EMBL" id="CAF1063796.1"/>
    </source>
</evidence>
<dbReference type="EMBL" id="CAJNOG010000195">
    <property type="protein sequence ID" value="CAF1063796.1"/>
    <property type="molecule type" value="Genomic_DNA"/>
</dbReference>
<dbReference type="PANTHER" id="PTHR43319:SF3">
    <property type="entry name" value="BETA-LACTAMASE-RELATED DOMAIN-CONTAINING PROTEIN"/>
    <property type="match status" value="1"/>
</dbReference>
<dbReference type="AlphaFoldDB" id="A0A814LIJ2"/>
<evidence type="ECO:0000313" key="3">
    <source>
        <dbReference type="Proteomes" id="UP000663845"/>
    </source>
</evidence>
<comment type="caution">
    <text evidence="2">The sequence shown here is derived from an EMBL/GenBank/DDBJ whole genome shotgun (WGS) entry which is preliminary data.</text>
</comment>
<feature type="domain" description="Beta-lactamase-related" evidence="1">
    <location>
        <begin position="25"/>
        <end position="389"/>
    </location>
</feature>
<dbReference type="InterPro" id="IPR012338">
    <property type="entry name" value="Beta-lactam/transpept-like"/>
</dbReference>
<evidence type="ECO:0000259" key="1">
    <source>
        <dbReference type="Pfam" id="PF00144"/>
    </source>
</evidence>
<name>A0A814LIJ2_9BILA</name>
<organism evidence="2 3">
    <name type="scientific">Adineta steineri</name>
    <dbReference type="NCBI Taxonomy" id="433720"/>
    <lineage>
        <taxon>Eukaryota</taxon>
        <taxon>Metazoa</taxon>
        <taxon>Spiralia</taxon>
        <taxon>Gnathifera</taxon>
        <taxon>Rotifera</taxon>
        <taxon>Eurotatoria</taxon>
        <taxon>Bdelloidea</taxon>
        <taxon>Adinetida</taxon>
        <taxon>Adinetidae</taxon>
        <taxon>Adineta</taxon>
    </lineage>
</organism>
<dbReference type="Gene3D" id="3.40.710.10">
    <property type="entry name" value="DD-peptidase/beta-lactamase superfamily"/>
    <property type="match status" value="1"/>
</dbReference>
<dbReference type="SUPFAM" id="SSF56601">
    <property type="entry name" value="beta-lactamase/transpeptidase-like"/>
    <property type="match status" value="1"/>
</dbReference>
<dbReference type="PANTHER" id="PTHR43319">
    <property type="entry name" value="BETA-LACTAMASE-RELATED"/>
    <property type="match status" value="1"/>
</dbReference>
<dbReference type="Proteomes" id="UP000663845">
    <property type="component" value="Unassembled WGS sequence"/>
</dbReference>
<proteinExistence type="predicted"/>
<protein>
    <recommendedName>
        <fullName evidence="1">Beta-lactamase-related domain-containing protein</fullName>
    </recommendedName>
</protein>
<sequence>MSSTANNNNVHGIVAPAWENVRAIFEQNIIDGLDLGASLCVYHQGQCVVDLSGGWKDVEKTKSYTPETLQIVYSTSKGVIAAAVALCVDKGWLDYDAPVAKYWPEFAAEGKENITVGEVLSHRAGLPYVDQQLTADDVYNSSYITALLAAEKPHWIPGSAHGYHAHTLGFLAGELVHRVDPKKRSYGQFVRDELEDGFYVGVSDDKIEARVAPLIRKQVNANTAATPPMPLEAEKALTFSGAFPLNQPDGKILFNSPRLHRAEMPATNGITNARSLARIYALLIGDIDENGSKKKRLVHEETLARAAINMTPVDEPDQNSYGLKTTFAKGGFQIYGKYFNALGEGIFGHTGRGGSCVFAYPPYELAYAHVCNQLDTTAFAIDRRTLRLLEAIKDVIIHLNAS</sequence>
<dbReference type="Pfam" id="PF00144">
    <property type="entry name" value="Beta-lactamase"/>
    <property type="match status" value="1"/>
</dbReference>
<dbReference type="InterPro" id="IPR052907">
    <property type="entry name" value="Beta-lactamase/esterase"/>
</dbReference>